<evidence type="ECO:0000313" key="3">
    <source>
        <dbReference type="Proteomes" id="UP000019251"/>
    </source>
</evidence>
<evidence type="ECO:0000256" key="1">
    <source>
        <dbReference type="SAM" id="Phobius"/>
    </source>
</evidence>
<organism evidence="2 3">
    <name type="scientific">Listeria grayi FSL F6-1183</name>
    <dbReference type="NCBI Taxonomy" id="1265827"/>
    <lineage>
        <taxon>Bacteria</taxon>
        <taxon>Bacillati</taxon>
        <taxon>Bacillota</taxon>
        <taxon>Bacilli</taxon>
        <taxon>Bacillales</taxon>
        <taxon>Listeriaceae</taxon>
        <taxon>Listeria</taxon>
    </lineage>
</organism>
<feature type="transmembrane region" description="Helical" evidence="1">
    <location>
        <begin position="71"/>
        <end position="91"/>
    </location>
</feature>
<keyword evidence="1" id="KW-0472">Membrane</keyword>
<reference evidence="2 3" key="1">
    <citation type="submission" date="2012-12" db="EMBL/GenBank/DDBJ databases">
        <title>Novel taxa of Listeriaceae from agricultural environments in the United States.</title>
        <authorList>
            <person name="den Bakker H.C."/>
            <person name="Allred A."/>
            <person name="Warchocki S."/>
            <person name="Wright E.M."/>
            <person name="Burrell A."/>
            <person name="Nightingale K.K."/>
            <person name="Kephart D."/>
            <person name="Wiedmann M."/>
        </authorList>
    </citation>
    <scope>NUCLEOTIDE SEQUENCE [LARGE SCALE GENOMIC DNA]</scope>
    <source>
        <strain evidence="2 3">FSL F6-1183</strain>
    </source>
</reference>
<feature type="transmembrane region" description="Helical" evidence="1">
    <location>
        <begin position="13"/>
        <end position="33"/>
    </location>
</feature>
<dbReference type="Proteomes" id="UP000019251">
    <property type="component" value="Unassembled WGS sequence"/>
</dbReference>
<accession>A0A829RA87</accession>
<name>A0A829RA87_LISGR</name>
<dbReference type="AlphaFoldDB" id="A0A829RA87"/>
<gene>
    <name evidence="2" type="ORF">LMUR_01055</name>
</gene>
<dbReference type="RefSeq" id="WP_036103582.1">
    <property type="nucleotide sequence ID" value="NZ_AODG01000003.1"/>
</dbReference>
<keyword evidence="1" id="KW-1133">Transmembrane helix</keyword>
<comment type="caution">
    <text evidence="2">The sequence shown here is derived from an EMBL/GenBank/DDBJ whole genome shotgun (WGS) entry which is preliminary data.</text>
</comment>
<keyword evidence="1" id="KW-0812">Transmembrane</keyword>
<evidence type="ECO:0000313" key="2">
    <source>
        <dbReference type="EMBL" id="EUJ30425.1"/>
    </source>
</evidence>
<dbReference type="EMBL" id="AODG01000003">
    <property type="protein sequence ID" value="EUJ30425.1"/>
    <property type="molecule type" value="Genomic_DNA"/>
</dbReference>
<feature type="transmembrane region" description="Helical" evidence="1">
    <location>
        <begin position="98"/>
        <end position="117"/>
    </location>
</feature>
<feature type="transmembrane region" description="Helical" evidence="1">
    <location>
        <begin position="137"/>
        <end position="156"/>
    </location>
</feature>
<protein>
    <submittedName>
        <fullName evidence="2">Uncharacterized protein</fullName>
    </submittedName>
</protein>
<sequence length="182" mass="20418">MDREKVWLGVQKYGITIGAAVSILSLFLTMFISGDTVRDQLTQRLGGSSAHTLFSGMEVLFGTAYSEGVTLGYLLVAFPVLLLASVFVVSLKKYRSMIQITTPILSILVLFIVRSQMKAALSFTVNHGANEYYVKGGIGFWLVLLIDLVMIGLWIIQKYQLKITKDNLRSFIDKKDWNELKK</sequence>
<proteinExistence type="predicted"/>